<dbReference type="Pfam" id="PF00561">
    <property type="entry name" value="Abhydrolase_1"/>
    <property type="match status" value="1"/>
</dbReference>
<feature type="domain" description="AB hydrolase-1" evidence="4">
    <location>
        <begin position="204"/>
        <end position="286"/>
    </location>
</feature>
<dbReference type="InterPro" id="IPR051601">
    <property type="entry name" value="Serine_prot/Carboxylest_S33"/>
</dbReference>
<evidence type="ECO:0000259" key="5">
    <source>
        <dbReference type="Pfam" id="PF08386"/>
    </source>
</evidence>
<keyword evidence="2 6" id="KW-0378">Hydrolase</keyword>
<dbReference type="InterPro" id="IPR013595">
    <property type="entry name" value="Pept_S33_TAP-like_C"/>
</dbReference>
<dbReference type="RefSeq" id="WP_017847513.1">
    <property type="nucleotide sequence ID" value="NZ_AOUH01000022.1"/>
</dbReference>
<gene>
    <name evidence="6" type="ORF">PVE_R1G2119</name>
</gene>
<dbReference type="AlphaFoldDB" id="A0A1D3JVH5"/>
<evidence type="ECO:0000256" key="2">
    <source>
        <dbReference type="ARBA" id="ARBA00022801"/>
    </source>
</evidence>
<dbReference type="PANTHER" id="PTHR43248">
    <property type="entry name" value="2-SUCCINYL-6-HYDROXY-2,4-CYCLOHEXADIENE-1-CARBOXYLATE SYNTHASE"/>
    <property type="match status" value="1"/>
</dbReference>
<accession>A0A1D3JVH5</accession>
<feature type="domain" description="Peptidase S33 tripeptidyl aminopeptidase-like C-terminal" evidence="5">
    <location>
        <begin position="432"/>
        <end position="533"/>
    </location>
</feature>
<name>A0A1D3JVH5_PSEVE</name>
<reference evidence="7" key="1">
    <citation type="submission" date="2016-07" db="EMBL/GenBank/DDBJ databases">
        <authorList>
            <person name="Florea S."/>
            <person name="Webb J.S."/>
            <person name="Jaromczyk J."/>
            <person name="Schardl C.L."/>
        </authorList>
    </citation>
    <scope>NUCLEOTIDE SEQUENCE [LARGE SCALE GENOMIC DNA]</scope>
    <source>
        <strain evidence="7">1YdBTEX2</strain>
    </source>
</reference>
<feature type="chain" id="PRO_5008916160" evidence="3">
    <location>
        <begin position="29"/>
        <end position="539"/>
    </location>
</feature>
<evidence type="ECO:0000313" key="6">
    <source>
        <dbReference type="EMBL" id="SBW80005.1"/>
    </source>
</evidence>
<dbReference type="Proteomes" id="UP000245431">
    <property type="component" value="Chromosome PVE_r1"/>
</dbReference>
<dbReference type="InterPro" id="IPR029058">
    <property type="entry name" value="AB_hydrolase_fold"/>
</dbReference>
<dbReference type="GO" id="GO:0016787">
    <property type="term" value="F:hydrolase activity"/>
    <property type="evidence" value="ECO:0007669"/>
    <property type="project" value="UniProtKB-KW"/>
</dbReference>
<feature type="signal peptide" evidence="3">
    <location>
        <begin position="1"/>
        <end position="28"/>
    </location>
</feature>
<dbReference type="SUPFAM" id="SSF53474">
    <property type="entry name" value="alpha/beta-Hydrolases"/>
    <property type="match status" value="1"/>
</dbReference>
<dbReference type="PANTHER" id="PTHR43248:SF25">
    <property type="entry name" value="AB HYDROLASE-1 DOMAIN-CONTAINING PROTEIN-RELATED"/>
    <property type="match status" value="1"/>
</dbReference>
<evidence type="ECO:0000313" key="7">
    <source>
        <dbReference type="Proteomes" id="UP000245431"/>
    </source>
</evidence>
<protein>
    <submittedName>
        <fullName evidence="6">Alpha/beta hydrolase</fullName>
    </submittedName>
</protein>
<keyword evidence="3" id="KW-0732">Signal</keyword>
<evidence type="ECO:0000256" key="3">
    <source>
        <dbReference type="SAM" id="SignalP"/>
    </source>
</evidence>
<proteinExistence type="inferred from homology"/>
<sequence>MKPLPAASAITYRCLVLVAALAPTGAYAETPRSPFGIEWFLDCPQPTLERLDPEVIERTQCGIVTAPLDHGAPERGRISFDITRVGAKLPLSRQGAIFANPGGPGLDAGGAFAVHLATVWKHYARQPDWGDTYRQLADTYDVIEVTPRGLGRLPGSRLECRSDARIVPQADVSEDRSAANLAAARQNARLIAQACASHPLTPYITTEQTARDLEFVRKQLGELQFNYLGNAYGTWLGAWYGGLFPANVGRMVLDSNINWTSTFEHASVIVASEKEKIFERFVAQAAALDPGVYQLGDTPAAVRRVFMELLPSVRTALRSSNRFYSDPAGLMGAHVLSRWLRDTPDGDDLALETRARAHRFSPDPVIEERAKSMFSLLLQRVREPLQANVPKPGPLRMSAADSVKTAILCNDSTYSNEDLWQQKETESLAKYPVAGSALEARQCTTWPQKHSRGLPYKELARLDSLLMVQAEFDDQTPSTGAAWAFERTFPASRVQLKNAYAHGVSFSGVSACVNQWVGDYLMHGNKPPRSTVCTDATVQ</sequence>
<dbReference type="Gene3D" id="3.40.50.1820">
    <property type="entry name" value="alpha/beta hydrolase"/>
    <property type="match status" value="1"/>
</dbReference>
<dbReference type="Pfam" id="PF08386">
    <property type="entry name" value="Abhydrolase_4"/>
    <property type="match status" value="1"/>
</dbReference>
<dbReference type="InterPro" id="IPR000073">
    <property type="entry name" value="AB_hydrolase_1"/>
</dbReference>
<comment type="similarity">
    <text evidence="1">Belongs to the peptidase S33 family.</text>
</comment>
<organism evidence="6 7">
    <name type="scientific">Pseudomonas veronii 1YdBTEX2</name>
    <dbReference type="NCBI Taxonomy" id="1295141"/>
    <lineage>
        <taxon>Bacteria</taxon>
        <taxon>Pseudomonadati</taxon>
        <taxon>Pseudomonadota</taxon>
        <taxon>Gammaproteobacteria</taxon>
        <taxon>Pseudomonadales</taxon>
        <taxon>Pseudomonadaceae</taxon>
        <taxon>Pseudomonas</taxon>
    </lineage>
</organism>
<evidence type="ECO:0000259" key="4">
    <source>
        <dbReference type="Pfam" id="PF00561"/>
    </source>
</evidence>
<evidence type="ECO:0000256" key="1">
    <source>
        <dbReference type="ARBA" id="ARBA00010088"/>
    </source>
</evidence>
<dbReference type="EMBL" id="LT599583">
    <property type="protein sequence ID" value="SBW80005.1"/>
    <property type="molecule type" value="Genomic_DNA"/>
</dbReference>